<proteinExistence type="inferred from homology"/>
<feature type="transmembrane region" description="Helical" evidence="8">
    <location>
        <begin position="179"/>
        <end position="197"/>
    </location>
</feature>
<dbReference type="Pfam" id="PF01925">
    <property type="entry name" value="TauE"/>
    <property type="match status" value="1"/>
</dbReference>
<feature type="transmembrane region" description="Helical" evidence="8">
    <location>
        <begin position="229"/>
        <end position="247"/>
    </location>
</feature>
<organism evidence="9 10">
    <name type="scientific">Rhodococcus ruber</name>
    <dbReference type="NCBI Taxonomy" id="1830"/>
    <lineage>
        <taxon>Bacteria</taxon>
        <taxon>Bacillati</taxon>
        <taxon>Actinomycetota</taxon>
        <taxon>Actinomycetes</taxon>
        <taxon>Mycobacteriales</taxon>
        <taxon>Nocardiaceae</taxon>
        <taxon>Rhodococcus</taxon>
    </lineage>
</organism>
<dbReference type="PANTHER" id="PTHR30269:SF0">
    <property type="entry name" value="MEMBRANE TRANSPORTER PROTEIN YFCA-RELATED"/>
    <property type="match status" value="1"/>
</dbReference>
<evidence type="ECO:0000313" key="10">
    <source>
        <dbReference type="Proteomes" id="UP000042997"/>
    </source>
</evidence>
<evidence type="ECO:0000256" key="3">
    <source>
        <dbReference type="ARBA" id="ARBA00022448"/>
    </source>
</evidence>
<feature type="transmembrane region" description="Helical" evidence="8">
    <location>
        <begin position="105"/>
        <end position="124"/>
    </location>
</feature>
<accession>A0A098BU04</accession>
<evidence type="ECO:0000256" key="1">
    <source>
        <dbReference type="ARBA" id="ARBA00004651"/>
    </source>
</evidence>
<dbReference type="eggNOG" id="COG0730">
    <property type="taxonomic scope" value="Bacteria"/>
</dbReference>
<evidence type="ECO:0000256" key="8">
    <source>
        <dbReference type="RuleBase" id="RU363041"/>
    </source>
</evidence>
<keyword evidence="3" id="KW-0813">Transport</keyword>
<keyword evidence="4 8" id="KW-1003">Cell membrane</keyword>
<feature type="transmembrane region" description="Helical" evidence="8">
    <location>
        <begin position="144"/>
        <end position="167"/>
    </location>
</feature>
<keyword evidence="5 8" id="KW-0812">Transmembrane</keyword>
<comment type="subcellular location">
    <subcellularLocation>
        <location evidence="1 8">Cell membrane</location>
        <topology evidence="1 8">Multi-pass membrane protein</topology>
    </subcellularLocation>
</comment>
<evidence type="ECO:0000313" key="9">
    <source>
        <dbReference type="EMBL" id="CDZ91700.1"/>
    </source>
</evidence>
<protein>
    <recommendedName>
        <fullName evidence="8">Probable membrane transporter protein</fullName>
    </recommendedName>
</protein>
<evidence type="ECO:0000256" key="4">
    <source>
        <dbReference type="ARBA" id="ARBA00022475"/>
    </source>
</evidence>
<feature type="transmembrane region" description="Helical" evidence="8">
    <location>
        <begin position="203"/>
        <end position="222"/>
    </location>
</feature>
<keyword evidence="7 8" id="KW-0472">Membrane</keyword>
<evidence type="ECO:0000256" key="2">
    <source>
        <dbReference type="ARBA" id="ARBA00009142"/>
    </source>
</evidence>
<dbReference type="InterPro" id="IPR002781">
    <property type="entry name" value="TM_pro_TauE-like"/>
</dbReference>
<reference evidence="9 10" key="1">
    <citation type="journal article" date="2014" name="Genome Announc.">
        <title>Draft Genome Sequence of Propane- and Butane-Oxidizing Actinobacterium Rhodococcus ruber IEGM 231.</title>
        <authorList>
            <person name="Ivshina I.B."/>
            <person name="Kuyukina M.S."/>
            <person name="Krivoruchko A.V."/>
            <person name="Barbe V."/>
            <person name="Fischer C."/>
        </authorList>
    </citation>
    <scope>NUCLEOTIDE SEQUENCE [LARGE SCALE GENOMIC DNA]</scope>
</reference>
<dbReference type="InterPro" id="IPR052017">
    <property type="entry name" value="TSUP"/>
</dbReference>
<comment type="similarity">
    <text evidence="2 8">Belongs to the 4-toluene sulfonate uptake permease (TSUP) (TC 2.A.102) family.</text>
</comment>
<feature type="transmembrane region" description="Helical" evidence="8">
    <location>
        <begin position="45"/>
        <end position="65"/>
    </location>
</feature>
<gene>
    <name evidence="9" type="ORF">RHRU231_860081</name>
</gene>
<feature type="transmembrane region" description="Helical" evidence="8">
    <location>
        <begin position="77"/>
        <end position="98"/>
    </location>
</feature>
<evidence type="ECO:0000256" key="5">
    <source>
        <dbReference type="ARBA" id="ARBA00022692"/>
    </source>
</evidence>
<sequence>MSLVTPVDLLLLAVAGFFAGLIGFVTGLASIVSYPALLAAGLPPVAANVTNTVAMVGVGVGALANSTREVVDTGPRLWRWTAYSALGGLVGAVVLLWAPAGSFEAVVPYMVAFAALALLLQPRIRALSGGRDLPGPYSALLFVVAVYGGYFGAGAGVVFLAVTLICTSEHIWRATILKSYLLGVANLVAAIGFAAFGPVHWGAAAAMALGAVAGGWCGPPVVRRIPPDVLRVGVALAGFGLAVWLALR</sequence>
<name>A0A098BU04_9NOCA</name>
<feature type="transmembrane region" description="Helical" evidence="8">
    <location>
        <begin position="12"/>
        <end position="38"/>
    </location>
</feature>
<evidence type="ECO:0000256" key="7">
    <source>
        <dbReference type="ARBA" id="ARBA00023136"/>
    </source>
</evidence>
<dbReference type="EMBL" id="CCSD01000101">
    <property type="protein sequence ID" value="CDZ91700.1"/>
    <property type="molecule type" value="Genomic_DNA"/>
</dbReference>
<dbReference type="GO" id="GO:0005886">
    <property type="term" value="C:plasma membrane"/>
    <property type="evidence" value="ECO:0007669"/>
    <property type="project" value="UniProtKB-SubCell"/>
</dbReference>
<keyword evidence="6 8" id="KW-1133">Transmembrane helix</keyword>
<dbReference type="Proteomes" id="UP000042997">
    <property type="component" value="Unassembled WGS sequence"/>
</dbReference>
<dbReference type="AlphaFoldDB" id="A0A098BU04"/>
<dbReference type="PANTHER" id="PTHR30269">
    <property type="entry name" value="TRANSMEMBRANE PROTEIN YFCA"/>
    <property type="match status" value="1"/>
</dbReference>
<evidence type="ECO:0000256" key="6">
    <source>
        <dbReference type="ARBA" id="ARBA00022989"/>
    </source>
</evidence>